<gene>
    <name evidence="2" type="ORF">B0A64_23085</name>
</gene>
<evidence type="ECO:0000313" key="3">
    <source>
        <dbReference type="Proteomes" id="UP000214684"/>
    </source>
</evidence>
<dbReference type="Gene3D" id="3.30.2070.10">
    <property type="entry name" value="Formate dehydrogenase/DMSO reductase"/>
    <property type="match status" value="1"/>
</dbReference>
<dbReference type="RefSeq" id="WP_089481822.1">
    <property type="nucleotide sequence ID" value="NZ_MUGS01000071.1"/>
</dbReference>
<dbReference type="PANTHER" id="PTHR42783:SF3">
    <property type="entry name" value="GLUTAMATE SYNTHASE [NADPH] SMALL CHAIN-RELATED"/>
    <property type="match status" value="1"/>
</dbReference>
<sequence length="1021" mass="110690">MSSNKKYWKSVEELENSSIVEALRNNEFVEEIPTEEFLGNADALASSGTSRRDFLKYVGFSTAAVTLAACEGPVHKSIPYVLQPEQIIPGVADYYATTVFDGFDFANLLVKTREGRPIKIDNNTISGSKFSANARIHASILSLYDSMRLKEPKLDGKNGSWSAVDLRIKSSLAEAKAKGGQVVLLTSTLASPSTEKLIGEFIAKNPNAKHVVYDAVSSSDALDAFETVYGERALVDYDFSKASLIVSVGADFLGDWQGGGYDAGYAQGRIPSGSNGAKKMSRHFQFESNMTLSGAAADKRIPMSSADQKQALVQIYNTITGSSVANSLDAKFKPEVVKAAQQLKLAGSKGVLVSGLEDKNAQLLVLAINQVLASEAFDTVGTRQIRKGSNALVAQLVKDMNAGSVHTLIMSGINPVYTLADSAAFVSGLKKVKTSVAFSLKEDETASITTIAAPVPHYLEAWGDVVLTKGTYSLTQPTIRPIFNTKQFQDVLLSLNGIPGNFYDYIKANSASVIVGSSWNKVLHDGVFVIGSSALAAGSVDYSAAASAVAKSKSAGDFELVLYTKTGLGDGQQANNPWLQEFPDPITRVSWDNYVTVSNADAKRLLLTNEIVANGGLNGSYATITTADGLKLENVPVIVQPGQAVGTVGLALGYGRKAALKEEMVVGLNAYSLYKNFNSVQSVSIVKANGVHEFACVQGQKTLMGRGDIIKETSLEIFNTKDAEFWNEQPMVSLDHEEVKATTVDLWESFDRSTGHHFNLSIDLNACTGCGACVIACHAENNVPVVGKAEVRRSRDMHWLRIDRYYSSESTFEGDNERKENIAGLSSSLSTFNEMEKPGDNPQVSFQPVMCQHCNHAPCETVCPVAATSHGREGQNHMAYNRCVGTRYCANNCPYKVRRFNWFLYNKNSEFDYHMNDDLGRMVLNPDVNVRSRGVMEKCSMCIQMTQATKLKAKNEGRPVADGEFQTACSNACSSGAMIFGDVNDTESKVAKLAADDRSYHLLEHVGTKPNVVYHVKVRNT</sequence>
<dbReference type="EMBL" id="MUGS01000071">
    <property type="protein sequence ID" value="OXE97653.1"/>
    <property type="molecule type" value="Genomic_DNA"/>
</dbReference>
<evidence type="ECO:0000313" key="2">
    <source>
        <dbReference type="EMBL" id="OXE97653.1"/>
    </source>
</evidence>
<dbReference type="SUPFAM" id="SSF53706">
    <property type="entry name" value="Formate dehydrogenase/DMSO reductase, domains 1-3"/>
    <property type="match status" value="1"/>
</dbReference>
<protein>
    <submittedName>
        <fullName evidence="2">Quinol:cytochrome C oxidoreductase</fullName>
    </submittedName>
</protein>
<dbReference type="PROSITE" id="PS51379">
    <property type="entry name" value="4FE4S_FER_2"/>
    <property type="match status" value="3"/>
</dbReference>
<dbReference type="Proteomes" id="UP000214684">
    <property type="component" value="Unassembled WGS sequence"/>
</dbReference>
<proteinExistence type="predicted"/>
<dbReference type="Pfam" id="PF12838">
    <property type="entry name" value="Fer4_7"/>
    <property type="match status" value="1"/>
</dbReference>
<feature type="domain" description="4Fe-4S ferredoxin-type" evidence="1">
    <location>
        <begin position="842"/>
        <end position="873"/>
    </location>
</feature>
<feature type="domain" description="4Fe-4S ferredoxin-type" evidence="1">
    <location>
        <begin position="758"/>
        <end position="788"/>
    </location>
</feature>
<dbReference type="Gene3D" id="3.40.50.740">
    <property type="match status" value="1"/>
</dbReference>
<dbReference type="InterPro" id="IPR030948">
    <property type="entry name" value="TAT_var_transloc_signal_dom"/>
</dbReference>
<dbReference type="PANTHER" id="PTHR42783">
    <property type="entry name" value="GLUTAMATE SYNTHASE [NADPH] SMALL CHAIN"/>
    <property type="match status" value="1"/>
</dbReference>
<dbReference type="SUPFAM" id="SSF54862">
    <property type="entry name" value="4Fe-4S ferredoxins"/>
    <property type="match status" value="1"/>
</dbReference>
<evidence type="ECO:0000259" key="1">
    <source>
        <dbReference type="PROSITE" id="PS51379"/>
    </source>
</evidence>
<accession>A0A227NIR0</accession>
<dbReference type="NCBIfam" id="TIGR04519">
    <property type="entry name" value="MoCo_extend_TAT"/>
    <property type="match status" value="1"/>
</dbReference>
<comment type="caution">
    <text evidence="2">The sequence shown here is derived from an EMBL/GenBank/DDBJ whole genome shotgun (WGS) entry which is preliminary data.</text>
</comment>
<dbReference type="InterPro" id="IPR017896">
    <property type="entry name" value="4Fe4S_Fe-S-bd"/>
</dbReference>
<reference evidence="2 3" key="1">
    <citation type="submission" date="2016-11" db="EMBL/GenBank/DDBJ databases">
        <title>Whole genomes of Flavobacteriaceae.</title>
        <authorList>
            <person name="Stine C."/>
            <person name="Li C."/>
            <person name="Tadesse D."/>
        </authorList>
    </citation>
    <scope>NUCLEOTIDE SEQUENCE [LARGE SCALE GENOMIC DNA]</scope>
    <source>
        <strain evidence="2 3">DSM 24704</strain>
    </source>
</reference>
<feature type="domain" description="4Fe-4S ferredoxin-type" evidence="1">
    <location>
        <begin position="874"/>
        <end position="903"/>
    </location>
</feature>
<dbReference type="CDD" id="cd10551">
    <property type="entry name" value="PsrB"/>
    <property type="match status" value="1"/>
</dbReference>
<dbReference type="Gene3D" id="3.30.70.20">
    <property type="match status" value="2"/>
</dbReference>
<keyword evidence="3" id="KW-1185">Reference proteome</keyword>
<dbReference type="OrthoDB" id="9779457at2"/>
<organism evidence="2 3">
    <name type="scientific">Flavobacterium araucananum</name>
    <dbReference type="NCBI Taxonomy" id="946678"/>
    <lineage>
        <taxon>Bacteria</taxon>
        <taxon>Pseudomonadati</taxon>
        <taxon>Bacteroidota</taxon>
        <taxon>Flavobacteriia</taxon>
        <taxon>Flavobacteriales</taxon>
        <taxon>Flavobacteriaceae</taxon>
        <taxon>Flavobacterium</taxon>
    </lineage>
</organism>
<dbReference type="AlphaFoldDB" id="A0A227NIR0"/>
<name>A0A227NIR0_9FLAO</name>